<dbReference type="PANTHER" id="PTHR13504:SF38">
    <property type="entry name" value="FIDO DOMAIN-CONTAINING PROTEIN"/>
    <property type="match status" value="1"/>
</dbReference>
<evidence type="ECO:0000256" key="2">
    <source>
        <dbReference type="PIRSR" id="PIRSR640198-2"/>
    </source>
</evidence>
<dbReference type="AlphaFoldDB" id="A0A8H7TY36"/>
<evidence type="ECO:0000313" key="5">
    <source>
        <dbReference type="Proteomes" id="UP000639403"/>
    </source>
</evidence>
<dbReference type="InterPro" id="IPR036597">
    <property type="entry name" value="Fido-like_dom_sf"/>
</dbReference>
<evidence type="ECO:0000313" key="4">
    <source>
        <dbReference type="EMBL" id="KAF9805357.1"/>
    </source>
</evidence>
<dbReference type="EMBL" id="JADOXO010000388">
    <property type="protein sequence ID" value="KAF9805357.1"/>
    <property type="molecule type" value="Genomic_DNA"/>
</dbReference>
<sequence length="263" mass="29308">MNMHCIETNVIEGILRFDPPIHKSLVLHGFEDPAVSLKYTDIVGGAVRNCADALSILRDTRQVSGDVDALAKADTVTLTVKTICDLHKILMQSSRVLYVKTPHGFQLSYTTIGETRQHSSVNVMVQNPFMKIQFCPFDQVEAELGAFCERFNHLLGRDDVDPFAAAAWISHIFVTIHPFEDGNGRLSRILASIPLLRRGLPPICIQAELKHLRANRDGDYRELMEFLYTGTKTSLEMVKLIADTESSSTVGYHHSTQDCHAGA</sequence>
<reference evidence="4" key="2">
    <citation type="journal article" name="Front. Microbiol.">
        <title>Degradative Capacity of Two Strains of Rhodonia placenta: From Phenotype to Genotype.</title>
        <authorList>
            <person name="Kolle M."/>
            <person name="Horta M.A.C."/>
            <person name="Nowrousian M."/>
            <person name="Ohm R.A."/>
            <person name="Benz J.P."/>
            <person name="Pilgard A."/>
        </authorList>
    </citation>
    <scope>NUCLEOTIDE SEQUENCE</scope>
    <source>
        <strain evidence="4">FPRL280</strain>
    </source>
</reference>
<feature type="binding site" evidence="2">
    <location>
        <begin position="181"/>
        <end position="188"/>
    </location>
    <ligand>
        <name>ATP</name>
        <dbReference type="ChEBI" id="CHEBI:30616"/>
    </ligand>
</feature>
<accession>A0A8H7TY36</accession>
<keyword evidence="2" id="KW-0547">Nucleotide-binding</keyword>
<dbReference type="Pfam" id="PF02661">
    <property type="entry name" value="Fic"/>
    <property type="match status" value="1"/>
</dbReference>
<name>A0A8H7TY36_9APHY</name>
<keyword evidence="2" id="KW-0067">ATP-binding</keyword>
<organism evidence="4 5">
    <name type="scientific">Rhodonia placenta</name>
    <dbReference type="NCBI Taxonomy" id="104341"/>
    <lineage>
        <taxon>Eukaryota</taxon>
        <taxon>Fungi</taxon>
        <taxon>Dikarya</taxon>
        <taxon>Basidiomycota</taxon>
        <taxon>Agaricomycotina</taxon>
        <taxon>Agaricomycetes</taxon>
        <taxon>Polyporales</taxon>
        <taxon>Adustoporiaceae</taxon>
        <taxon>Rhodonia</taxon>
    </lineage>
</organism>
<feature type="active site" evidence="1">
    <location>
        <position position="177"/>
    </location>
</feature>
<dbReference type="PANTHER" id="PTHR13504">
    <property type="entry name" value="FIDO DOMAIN-CONTAINING PROTEIN DDB_G0283145"/>
    <property type="match status" value="1"/>
</dbReference>
<evidence type="ECO:0000256" key="1">
    <source>
        <dbReference type="PIRSR" id="PIRSR640198-1"/>
    </source>
</evidence>
<dbReference type="Gene3D" id="1.10.3290.10">
    <property type="entry name" value="Fido-like domain"/>
    <property type="match status" value="1"/>
</dbReference>
<dbReference type="InterPro" id="IPR040198">
    <property type="entry name" value="Fido_containing"/>
</dbReference>
<comment type="caution">
    <text evidence="4">The sequence shown here is derived from an EMBL/GenBank/DDBJ whole genome shotgun (WGS) entry which is preliminary data.</text>
</comment>
<dbReference type="GO" id="GO:0005524">
    <property type="term" value="F:ATP binding"/>
    <property type="evidence" value="ECO:0007669"/>
    <property type="project" value="UniProtKB-KW"/>
</dbReference>
<dbReference type="Proteomes" id="UP000639403">
    <property type="component" value="Unassembled WGS sequence"/>
</dbReference>
<dbReference type="SUPFAM" id="SSF140931">
    <property type="entry name" value="Fic-like"/>
    <property type="match status" value="1"/>
</dbReference>
<gene>
    <name evidence="4" type="ORF">IEO21_09080</name>
</gene>
<evidence type="ECO:0000259" key="3">
    <source>
        <dbReference type="PROSITE" id="PS51459"/>
    </source>
</evidence>
<protein>
    <recommendedName>
        <fullName evidence="3">Fido domain-containing protein</fullName>
    </recommendedName>
</protein>
<proteinExistence type="predicted"/>
<dbReference type="PROSITE" id="PS51459">
    <property type="entry name" value="FIDO"/>
    <property type="match status" value="1"/>
</dbReference>
<feature type="domain" description="Fido" evidence="3">
    <location>
        <begin position="78"/>
        <end position="243"/>
    </location>
</feature>
<dbReference type="InterPro" id="IPR003812">
    <property type="entry name" value="Fido"/>
</dbReference>
<reference evidence="4" key="1">
    <citation type="submission" date="2020-11" db="EMBL/GenBank/DDBJ databases">
        <authorList>
            <person name="Koelle M."/>
            <person name="Horta M.A.C."/>
            <person name="Nowrousian M."/>
            <person name="Ohm R.A."/>
            <person name="Benz P."/>
            <person name="Pilgard A."/>
        </authorList>
    </citation>
    <scope>NUCLEOTIDE SEQUENCE</scope>
    <source>
        <strain evidence="4">FPRL280</strain>
    </source>
</reference>